<keyword evidence="2" id="KW-1185">Reference proteome</keyword>
<feature type="non-terminal residue" evidence="1">
    <location>
        <position position="1"/>
    </location>
</feature>
<organism evidence="1 2">
    <name type="scientific">Mycena maculata</name>
    <dbReference type="NCBI Taxonomy" id="230809"/>
    <lineage>
        <taxon>Eukaryota</taxon>
        <taxon>Fungi</taxon>
        <taxon>Dikarya</taxon>
        <taxon>Basidiomycota</taxon>
        <taxon>Agaricomycotina</taxon>
        <taxon>Agaricomycetes</taxon>
        <taxon>Agaricomycetidae</taxon>
        <taxon>Agaricales</taxon>
        <taxon>Marasmiineae</taxon>
        <taxon>Mycenaceae</taxon>
        <taxon>Mycena</taxon>
    </lineage>
</organism>
<evidence type="ECO:0000313" key="2">
    <source>
        <dbReference type="Proteomes" id="UP001215280"/>
    </source>
</evidence>
<protein>
    <submittedName>
        <fullName evidence="1">Uncharacterized protein</fullName>
    </submittedName>
</protein>
<evidence type="ECO:0000313" key="1">
    <source>
        <dbReference type="EMBL" id="KAJ7774140.1"/>
    </source>
</evidence>
<sequence length="218" mass="23627">AFLPIIGTEQCERHVGEALDGGFLYAAATPLSLFGSLGIVKAGGAILCASVSARAARLLADAGFNVEGSVAAMIGVSRPRLAPRRGAFGLAGRETTAATGDQEEEGVEYLADKKFLELLEEQHVQISRVKMELVFNDPDWNRRLCICTLSLACLSITPYIRIIMQEMHDHEPPPPTWTYPLLRIIGSVVSVVVAQFIIQLRIAQILKSALDTPSDAQR</sequence>
<dbReference type="Proteomes" id="UP001215280">
    <property type="component" value="Unassembled WGS sequence"/>
</dbReference>
<dbReference type="EMBL" id="JARJLG010000016">
    <property type="protein sequence ID" value="KAJ7774140.1"/>
    <property type="molecule type" value="Genomic_DNA"/>
</dbReference>
<accession>A0AAD7JZY6</accession>
<comment type="caution">
    <text evidence="1">The sequence shown here is derived from an EMBL/GenBank/DDBJ whole genome shotgun (WGS) entry which is preliminary data.</text>
</comment>
<reference evidence="1" key="1">
    <citation type="submission" date="2023-03" db="EMBL/GenBank/DDBJ databases">
        <title>Massive genome expansion in bonnet fungi (Mycena s.s.) driven by repeated elements and novel gene families across ecological guilds.</title>
        <authorList>
            <consortium name="Lawrence Berkeley National Laboratory"/>
            <person name="Harder C.B."/>
            <person name="Miyauchi S."/>
            <person name="Viragh M."/>
            <person name="Kuo A."/>
            <person name="Thoen E."/>
            <person name="Andreopoulos B."/>
            <person name="Lu D."/>
            <person name="Skrede I."/>
            <person name="Drula E."/>
            <person name="Henrissat B."/>
            <person name="Morin E."/>
            <person name="Kohler A."/>
            <person name="Barry K."/>
            <person name="LaButti K."/>
            <person name="Morin E."/>
            <person name="Salamov A."/>
            <person name="Lipzen A."/>
            <person name="Mereny Z."/>
            <person name="Hegedus B."/>
            <person name="Baldrian P."/>
            <person name="Stursova M."/>
            <person name="Weitz H."/>
            <person name="Taylor A."/>
            <person name="Grigoriev I.V."/>
            <person name="Nagy L.G."/>
            <person name="Martin F."/>
            <person name="Kauserud H."/>
        </authorList>
    </citation>
    <scope>NUCLEOTIDE SEQUENCE</scope>
    <source>
        <strain evidence="1">CBHHK188m</strain>
    </source>
</reference>
<gene>
    <name evidence="1" type="ORF">DFH07DRAFT_733046</name>
</gene>
<dbReference type="AlphaFoldDB" id="A0AAD7JZY6"/>
<proteinExistence type="predicted"/>
<name>A0AAD7JZY6_9AGAR</name>